<dbReference type="PANTHER" id="PTHR12149:SF8">
    <property type="entry name" value="PROTEIN-RIBULOSAMINE 3-KINASE"/>
    <property type="match status" value="1"/>
</dbReference>
<dbReference type="InterPro" id="IPR011009">
    <property type="entry name" value="Kinase-like_dom_sf"/>
</dbReference>
<evidence type="ECO:0000256" key="2">
    <source>
        <dbReference type="ARBA" id="ARBA00048655"/>
    </source>
</evidence>
<dbReference type="SUPFAM" id="SSF56112">
    <property type="entry name" value="Protein kinase-like (PK-like)"/>
    <property type="match status" value="1"/>
</dbReference>
<dbReference type="Proteomes" id="UP000696280">
    <property type="component" value="Unassembled WGS sequence"/>
</dbReference>
<dbReference type="EMBL" id="CAJVRL010000080">
    <property type="protein sequence ID" value="CAG8957532.1"/>
    <property type="molecule type" value="Genomic_DNA"/>
</dbReference>
<evidence type="ECO:0000256" key="1">
    <source>
        <dbReference type="ARBA" id="ARBA00011961"/>
    </source>
</evidence>
<proteinExistence type="predicted"/>
<accession>A0A9N9PXD4</accession>
<dbReference type="Gene3D" id="3.90.1200.10">
    <property type="match status" value="1"/>
</dbReference>
<evidence type="ECO:0000313" key="4">
    <source>
        <dbReference type="Proteomes" id="UP000696280"/>
    </source>
</evidence>
<reference evidence="3" key="1">
    <citation type="submission" date="2021-07" db="EMBL/GenBank/DDBJ databases">
        <authorList>
            <person name="Durling M."/>
        </authorList>
    </citation>
    <scope>NUCLEOTIDE SEQUENCE</scope>
</reference>
<sequence length="358" mass="40751">MSTAVHTLLNNSLTVIKPNSEIEGNFPLDQAVIDQFPPGTKVIAADSYGSSSWTVTARISTILADGTRKLWFLKCATEKSGKMMLKGEFHSMTEIYRTMPSFAPEPYAWGKFHRPIPETYFFLCEYIDMANNMPDPIQFCSRVAKLHKLSKSPNNCFGFHVVTNQGKFPQAVEYSDRLSRPRWDPSWQSFFTKMLKHSIEIDSQENGPLDALSEVSSRVIDSVIPLLLGPLESDGRTVKPSLIHGDLWDGNIGTDRKTGDIYIFDAGAYYAHSEMELGMWRCKRHRFVNQEVYLREYLKNAGISEPVEMFDDRNRLYCIYMNIWASAHHAGGIDRETAYKDMLFLVNKYAPSSDNVLP</sequence>
<evidence type="ECO:0000313" key="3">
    <source>
        <dbReference type="EMBL" id="CAG8957532.1"/>
    </source>
</evidence>
<dbReference type="EC" id="2.7.1.172" evidence="1"/>
<keyword evidence="4" id="KW-1185">Reference proteome</keyword>
<name>A0A9N9PXD4_9HELO</name>
<organism evidence="3 4">
    <name type="scientific">Hymenoscyphus fraxineus</name>
    <dbReference type="NCBI Taxonomy" id="746836"/>
    <lineage>
        <taxon>Eukaryota</taxon>
        <taxon>Fungi</taxon>
        <taxon>Dikarya</taxon>
        <taxon>Ascomycota</taxon>
        <taxon>Pezizomycotina</taxon>
        <taxon>Leotiomycetes</taxon>
        <taxon>Helotiales</taxon>
        <taxon>Helotiaceae</taxon>
        <taxon>Hymenoscyphus</taxon>
    </lineage>
</organism>
<dbReference type="InterPro" id="IPR016477">
    <property type="entry name" value="Fructo-/Ketosamine-3-kinase"/>
</dbReference>
<dbReference type="PANTHER" id="PTHR12149">
    <property type="entry name" value="FRUCTOSAMINE 3 KINASE-RELATED PROTEIN"/>
    <property type="match status" value="1"/>
</dbReference>
<dbReference type="Pfam" id="PF03881">
    <property type="entry name" value="Fructosamin_kin"/>
    <property type="match status" value="1"/>
</dbReference>
<comment type="catalytic activity">
    <reaction evidence="2">
        <text>N(6)-D-ribulosyl-L-lysyl-[protein] + ATP = N(6)-(3-O-phospho-D-ribulosyl)-L-lysyl-[protein] + ADP + H(+)</text>
        <dbReference type="Rhea" id="RHEA:48432"/>
        <dbReference type="Rhea" id="RHEA-COMP:12103"/>
        <dbReference type="Rhea" id="RHEA-COMP:12104"/>
        <dbReference type="ChEBI" id="CHEBI:15378"/>
        <dbReference type="ChEBI" id="CHEBI:30616"/>
        <dbReference type="ChEBI" id="CHEBI:90418"/>
        <dbReference type="ChEBI" id="CHEBI:90420"/>
        <dbReference type="ChEBI" id="CHEBI:456216"/>
        <dbReference type="EC" id="2.7.1.172"/>
    </reaction>
    <physiologicalReaction direction="left-to-right" evidence="2">
        <dbReference type="Rhea" id="RHEA:48433"/>
    </physiologicalReaction>
</comment>
<dbReference type="GO" id="GO:0102193">
    <property type="term" value="F:protein-ribulosamine 3-kinase activity"/>
    <property type="evidence" value="ECO:0007669"/>
    <property type="project" value="UniProtKB-EC"/>
</dbReference>
<dbReference type="OrthoDB" id="5772781at2759"/>
<protein>
    <recommendedName>
        <fullName evidence="1">protein-ribulosamine 3-kinase</fullName>
        <ecNumber evidence="1">2.7.1.172</ecNumber>
    </recommendedName>
</protein>
<dbReference type="AlphaFoldDB" id="A0A9N9PXD4"/>
<gene>
    <name evidence="3" type="ORF">HYFRA_00010398</name>
</gene>
<comment type="caution">
    <text evidence="3">The sequence shown here is derived from an EMBL/GenBank/DDBJ whole genome shotgun (WGS) entry which is preliminary data.</text>
</comment>